<evidence type="ECO:0000313" key="1">
    <source>
        <dbReference type="EMBL" id="MEL1247680.1"/>
    </source>
</evidence>
<dbReference type="Pfam" id="PF20347">
    <property type="entry name" value="DUF6642"/>
    <property type="match status" value="1"/>
</dbReference>
<name>A0ABU9I5J1_9FLAO</name>
<sequence length="197" mass="22943">MNRAKHYEKHIFCLEGDWNDNLKVKSSILPALELLQINANVESVYKTCSTKTEFFARIHQLLSNKTKYGKYQIIYLAFHGFSGGIQISNDDEITLEEFAEEFEGKLENKMIHFGSCSTLKIHQNEITKFLRKTNALAISGYQKSIDFISSTVVDILFFELCQNFKSIKAIENNMYANYKQLCEQLEFKIYYNLNIED</sequence>
<evidence type="ECO:0000313" key="2">
    <source>
        <dbReference type="Proteomes" id="UP001393056"/>
    </source>
</evidence>
<reference evidence="1 2" key="1">
    <citation type="submission" date="2024-04" db="EMBL/GenBank/DDBJ databases">
        <title>Flavobacterium sp. DGU41 16S ribosomal RNA gene Genome sequencing and assembly.</title>
        <authorList>
            <person name="Park S."/>
        </authorList>
    </citation>
    <scope>NUCLEOTIDE SEQUENCE [LARGE SCALE GENOMIC DNA]</scope>
    <source>
        <strain evidence="1 2">DGU41</strain>
    </source>
</reference>
<dbReference type="InterPro" id="IPR046584">
    <property type="entry name" value="DUF6642"/>
</dbReference>
<gene>
    <name evidence="1" type="ORF">AAEO58_06445</name>
</gene>
<proteinExistence type="predicted"/>
<comment type="caution">
    <text evidence="1">The sequence shown here is derived from an EMBL/GenBank/DDBJ whole genome shotgun (WGS) entry which is preliminary data.</text>
</comment>
<keyword evidence="2" id="KW-1185">Reference proteome</keyword>
<accession>A0ABU9I5J1</accession>
<dbReference type="RefSeq" id="WP_341682715.1">
    <property type="nucleotide sequence ID" value="NZ_JBBYHT010000002.1"/>
</dbReference>
<organism evidence="1 2">
    <name type="scientific">Flavobacterium helocola</name>
    <dbReference type="NCBI Taxonomy" id="3139139"/>
    <lineage>
        <taxon>Bacteria</taxon>
        <taxon>Pseudomonadati</taxon>
        <taxon>Bacteroidota</taxon>
        <taxon>Flavobacteriia</taxon>
        <taxon>Flavobacteriales</taxon>
        <taxon>Flavobacteriaceae</taxon>
        <taxon>Flavobacterium</taxon>
    </lineage>
</organism>
<dbReference type="EMBL" id="JBBYHT010000002">
    <property type="protein sequence ID" value="MEL1247680.1"/>
    <property type="molecule type" value="Genomic_DNA"/>
</dbReference>
<protein>
    <submittedName>
        <fullName evidence="1">DUF6642 family protein</fullName>
    </submittedName>
</protein>
<dbReference type="Proteomes" id="UP001393056">
    <property type="component" value="Unassembled WGS sequence"/>
</dbReference>